<dbReference type="Proteomes" id="UP000198740">
    <property type="component" value="Unassembled WGS sequence"/>
</dbReference>
<comment type="caution">
    <text evidence="2">The sequence shown here is derived from an EMBL/GenBank/DDBJ whole genome shotgun (WGS) entry which is preliminary data.</text>
</comment>
<name>A0A1H1H537_9PSED</name>
<reference evidence="2 4" key="2">
    <citation type="submission" date="2019-06" db="EMBL/GenBank/DDBJ databases">
        <title>Pseudomonas bimorpha sp. nov. isolated from bovine raw milk and skim milk concentrate.</title>
        <authorList>
            <person name="Hofmann K."/>
            <person name="Huptas C."/>
            <person name="Doll E."/>
            <person name="Scherer S."/>
            <person name="Wenning M."/>
        </authorList>
    </citation>
    <scope>NUCLEOTIDE SEQUENCE [LARGE SCALE GENOMIC DNA]</scope>
    <source>
        <strain evidence="2 4">DSM 17515</strain>
    </source>
</reference>
<reference evidence="1 3" key="1">
    <citation type="submission" date="2016-10" db="EMBL/GenBank/DDBJ databases">
        <authorList>
            <person name="Varghese N."/>
            <person name="Submissions S."/>
        </authorList>
    </citation>
    <scope>NUCLEOTIDE SEQUENCE [LARGE SCALE GENOMIC DNA]</scope>
    <source>
        <strain evidence="1 3">BS2976</strain>
    </source>
</reference>
<dbReference type="AlphaFoldDB" id="A0A1H1H537"/>
<dbReference type="Proteomes" id="UP000317267">
    <property type="component" value="Unassembled WGS sequence"/>
</dbReference>
<protein>
    <submittedName>
        <fullName evidence="2">Uncharacterized protein</fullName>
    </submittedName>
</protein>
<evidence type="ECO:0000313" key="1">
    <source>
        <dbReference type="EMBL" id="SDR20196.1"/>
    </source>
</evidence>
<proteinExistence type="predicted"/>
<dbReference type="RefSeq" id="WP_090403897.1">
    <property type="nucleotide sequence ID" value="NZ_FNKM01000002.1"/>
</dbReference>
<evidence type="ECO:0000313" key="3">
    <source>
        <dbReference type="Proteomes" id="UP000198740"/>
    </source>
</evidence>
<dbReference type="EMBL" id="VFES01000005">
    <property type="protein sequence ID" value="TWR67248.1"/>
    <property type="molecule type" value="Genomic_DNA"/>
</dbReference>
<dbReference type="EMBL" id="FNKM01000002">
    <property type="protein sequence ID" value="SDR20196.1"/>
    <property type="molecule type" value="Genomic_DNA"/>
</dbReference>
<evidence type="ECO:0000313" key="2">
    <source>
        <dbReference type="EMBL" id="TWR67248.1"/>
    </source>
</evidence>
<evidence type="ECO:0000313" key="4">
    <source>
        <dbReference type="Proteomes" id="UP000317267"/>
    </source>
</evidence>
<organism evidence="2 4">
    <name type="scientific">Pseudomonas grimontii</name>
    <dbReference type="NCBI Taxonomy" id="129847"/>
    <lineage>
        <taxon>Bacteria</taxon>
        <taxon>Pseudomonadati</taxon>
        <taxon>Pseudomonadota</taxon>
        <taxon>Gammaproteobacteria</taxon>
        <taxon>Pseudomonadales</taxon>
        <taxon>Pseudomonadaceae</taxon>
        <taxon>Pseudomonas</taxon>
    </lineage>
</organism>
<accession>A0A1H1H537</accession>
<gene>
    <name evidence="2" type="ORF">FIV39_11175</name>
    <name evidence="1" type="ORF">SAMN04490186_3962</name>
</gene>
<keyword evidence="3" id="KW-1185">Reference proteome</keyword>
<sequence length="196" mass="20807">MELIYTNQLEGFEPEKRYRTASLFRGIERGATAVVVVGDHPDIVAAYEAAGIAVSVAEVPEPSAVSVPAALPDELAEEIARLRTEIGAVILLADGMEAGEIQRPEVGEIALRLFGVLGTIHTSVGELTTERDGLPVTVDTLRNEVEALKKAAISPPVDETGEIAALKAKLDEANVPYRANASKESLEKLVADLPKA</sequence>
<dbReference type="OrthoDB" id="6174556at2"/>